<protein>
    <recommendedName>
        <fullName evidence="3">Type IV pilus biogenesis protein PilP</fullName>
    </recommendedName>
</protein>
<dbReference type="AlphaFoldDB" id="A0A1J5S7N5"/>
<dbReference type="EMBL" id="MLJW01000127">
    <property type="protein sequence ID" value="OIQ97803.1"/>
    <property type="molecule type" value="Genomic_DNA"/>
</dbReference>
<gene>
    <name evidence="2" type="ORF">GALL_201280</name>
</gene>
<feature type="compositionally biased region" description="Low complexity" evidence="1">
    <location>
        <begin position="150"/>
        <end position="167"/>
    </location>
</feature>
<feature type="region of interest" description="Disordered" evidence="1">
    <location>
        <begin position="144"/>
        <end position="183"/>
    </location>
</feature>
<evidence type="ECO:0008006" key="3">
    <source>
        <dbReference type="Google" id="ProtNLM"/>
    </source>
</evidence>
<organism evidence="2">
    <name type="scientific">mine drainage metagenome</name>
    <dbReference type="NCBI Taxonomy" id="410659"/>
    <lineage>
        <taxon>unclassified sequences</taxon>
        <taxon>metagenomes</taxon>
        <taxon>ecological metagenomes</taxon>
    </lineage>
</organism>
<proteinExistence type="predicted"/>
<reference evidence="2" key="1">
    <citation type="submission" date="2016-10" db="EMBL/GenBank/DDBJ databases">
        <title>Sequence of Gallionella enrichment culture.</title>
        <authorList>
            <person name="Poehlein A."/>
            <person name="Muehling M."/>
            <person name="Daniel R."/>
        </authorList>
    </citation>
    <scope>NUCLEOTIDE SEQUENCE</scope>
</reference>
<comment type="caution">
    <text evidence="2">The sequence shown here is derived from an EMBL/GenBank/DDBJ whole genome shotgun (WGS) entry which is preliminary data.</text>
</comment>
<dbReference type="PROSITE" id="PS51257">
    <property type="entry name" value="PROKAR_LIPOPROTEIN"/>
    <property type="match status" value="1"/>
</dbReference>
<accession>A0A1J5S7N5</accession>
<evidence type="ECO:0000256" key="1">
    <source>
        <dbReference type="SAM" id="MobiDB-lite"/>
    </source>
</evidence>
<name>A0A1J5S7N5_9ZZZZ</name>
<sequence>MHTRNSFALASAVLVACVLAPTVARAESCPSSLGTAQQVVCLQEQNAVLQQRLSNAQIAQALAKLQTGDGAPARNLGLPDVAAIFGRDGVLHAMLTWQDASGNEAGSLDVRSGAVLPGGLRVDKVEPGRVVLSDRHQTHVLLMSGGPGHGATSSSPSGGSGAALSTAIPPVPTLPDVPRLGGR</sequence>
<evidence type="ECO:0000313" key="2">
    <source>
        <dbReference type="EMBL" id="OIQ97803.1"/>
    </source>
</evidence>